<reference evidence="6 7" key="1">
    <citation type="submission" date="2016-06" db="EMBL/GenBank/DDBJ databases">
        <title>Complete genome sequence of a saline-alkali tolerant type strain Dietzia timorensis ID05-A0528T.</title>
        <authorList>
            <person name="Wu X."/>
        </authorList>
    </citation>
    <scope>NUCLEOTIDE SEQUENCE [LARGE SCALE GENOMIC DNA]</scope>
    <source>
        <strain evidence="6 7">ID05-A0528</strain>
    </source>
</reference>
<dbReference type="Proteomes" id="UP000186104">
    <property type="component" value="Chromosome"/>
</dbReference>
<feature type="region of interest" description="Disordered" evidence="4">
    <location>
        <begin position="26"/>
        <end position="49"/>
    </location>
</feature>
<protein>
    <submittedName>
        <fullName evidence="6">Trehalose/maltose-binding protein MalE</fullName>
    </submittedName>
</protein>
<dbReference type="EMBL" id="CP015961">
    <property type="protein sequence ID" value="ANI94048.1"/>
    <property type="molecule type" value="Genomic_DNA"/>
</dbReference>
<evidence type="ECO:0000256" key="3">
    <source>
        <dbReference type="ARBA" id="ARBA00022729"/>
    </source>
</evidence>
<feature type="compositionally biased region" description="Gly residues" evidence="4">
    <location>
        <begin position="32"/>
        <end position="42"/>
    </location>
</feature>
<feature type="signal peptide" evidence="5">
    <location>
        <begin position="1"/>
        <end position="22"/>
    </location>
</feature>
<dbReference type="GO" id="GO:0042956">
    <property type="term" value="P:maltodextrin transmembrane transport"/>
    <property type="evidence" value="ECO:0007669"/>
    <property type="project" value="TreeGrafter"/>
</dbReference>
<evidence type="ECO:0000256" key="1">
    <source>
        <dbReference type="ARBA" id="ARBA00008520"/>
    </source>
</evidence>
<dbReference type="OrthoDB" id="3495561at2"/>
<dbReference type="Gene3D" id="3.40.190.10">
    <property type="entry name" value="Periplasmic binding protein-like II"/>
    <property type="match status" value="2"/>
</dbReference>
<dbReference type="GO" id="GO:0015768">
    <property type="term" value="P:maltose transport"/>
    <property type="evidence" value="ECO:0007669"/>
    <property type="project" value="TreeGrafter"/>
</dbReference>
<comment type="similarity">
    <text evidence="1">Belongs to the bacterial solute-binding protein 1 family.</text>
</comment>
<dbReference type="InterPro" id="IPR006059">
    <property type="entry name" value="SBP"/>
</dbReference>
<dbReference type="PANTHER" id="PTHR30061:SF50">
    <property type="entry name" value="MALTOSE_MALTODEXTRIN-BINDING PERIPLASMIC PROTEIN"/>
    <property type="match status" value="1"/>
</dbReference>
<dbReference type="KEGG" id="dtm:BJL86_3289"/>
<gene>
    <name evidence="6" type="ORF">BJL86_3289</name>
</gene>
<sequence length="423" mass="44903">MTSFGKLTKTAALAGAVALTLAACSSEEEGGNSTGDGGGDGRGNITFAMGSNDTDKLKPVIDSWNADHPDEQVELVELPAEQDGQRETLVQSLQAGGTDYDVFALDVTDTAQFAANGWIEPIEGEGAPDLSGVLDAPVESATYNGTVFAVPQNTNAQLLYYRTDLVDAAPTNWDELKEACSAAEEADVDCLDMQLSQYEGLSVAATQFMQGWGGTVVGEDGTTPTLDDPNSVEGFTALVDGYKDDVIAKRSDSFTEEETAQAFLAGETLFSYNWPYMYDSAKTEDSSTVKDNFDVAPIVGKDGAGASTLGGYNDAINVNSPNKATAKDFLSYVISEDVQRGFADQSFPPVLASIYDDESVQEQYPYMEALKAALDNAQPRPVTPFYPGVSKAIQDNTWAAIKDEAPVDQALSNMSDAITQATG</sequence>
<accession>A0A173LQJ8</accession>
<evidence type="ECO:0000313" key="7">
    <source>
        <dbReference type="Proteomes" id="UP000186104"/>
    </source>
</evidence>
<dbReference type="PANTHER" id="PTHR30061">
    <property type="entry name" value="MALTOSE-BINDING PERIPLASMIC PROTEIN"/>
    <property type="match status" value="1"/>
</dbReference>
<dbReference type="GO" id="GO:1901982">
    <property type="term" value="F:maltose binding"/>
    <property type="evidence" value="ECO:0007669"/>
    <property type="project" value="TreeGrafter"/>
</dbReference>
<dbReference type="PROSITE" id="PS51257">
    <property type="entry name" value="PROKAR_LIPOPROTEIN"/>
    <property type="match status" value="1"/>
</dbReference>
<evidence type="ECO:0000313" key="6">
    <source>
        <dbReference type="EMBL" id="ANI94048.1"/>
    </source>
</evidence>
<dbReference type="AlphaFoldDB" id="A0A173LQJ8"/>
<proteinExistence type="inferred from homology"/>
<evidence type="ECO:0000256" key="5">
    <source>
        <dbReference type="SAM" id="SignalP"/>
    </source>
</evidence>
<evidence type="ECO:0000256" key="2">
    <source>
        <dbReference type="ARBA" id="ARBA00022448"/>
    </source>
</evidence>
<dbReference type="STRING" id="499555.BJL86_3289"/>
<dbReference type="SUPFAM" id="SSF53850">
    <property type="entry name" value="Periplasmic binding protein-like II"/>
    <property type="match status" value="1"/>
</dbReference>
<dbReference type="Pfam" id="PF01547">
    <property type="entry name" value="SBP_bac_1"/>
    <property type="match status" value="1"/>
</dbReference>
<name>A0A173LQJ8_9ACTN</name>
<evidence type="ECO:0000256" key="4">
    <source>
        <dbReference type="SAM" id="MobiDB-lite"/>
    </source>
</evidence>
<keyword evidence="2" id="KW-0813">Transport</keyword>
<keyword evidence="3 5" id="KW-0732">Signal</keyword>
<keyword evidence="7" id="KW-1185">Reference proteome</keyword>
<feature type="chain" id="PRO_5039300318" evidence="5">
    <location>
        <begin position="23"/>
        <end position="423"/>
    </location>
</feature>
<dbReference type="GO" id="GO:0055052">
    <property type="term" value="C:ATP-binding cassette (ABC) transporter complex, substrate-binding subunit-containing"/>
    <property type="evidence" value="ECO:0007669"/>
    <property type="project" value="TreeGrafter"/>
</dbReference>
<organism evidence="6 7">
    <name type="scientific">Dietzia timorensis</name>
    <dbReference type="NCBI Taxonomy" id="499555"/>
    <lineage>
        <taxon>Bacteria</taxon>
        <taxon>Bacillati</taxon>
        <taxon>Actinomycetota</taxon>
        <taxon>Actinomycetes</taxon>
        <taxon>Mycobacteriales</taxon>
        <taxon>Dietziaceae</taxon>
        <taxon>Dietzia</taxon>
    </lineage>
</organism>
<dbReference type="CDD" id="cd14750">
    <property type="entry name" value="PBP2_TMBP"/>
    <property type="match status" value="1"/>
</dbReference>
<dbReference type="RefSeq" id="WP_067470812.1">
    <property type="nucleotide sequence ID" value="NZ_CP015961.1"/>
</dbReference>